<feature type="region of interest" description="Disordered" evidence="1">
    <location>
        <begin position="295"/>
        <end position="540"/>
    </location>
</feature>
<keyword evidence="2" id="KW-0812">Transmembrane</keyword>
<feature type="compositionally biased region" description="Polar residues" evidence="1">
    <location>
        <begin position="503"/>
        <end position="540"/>
    </location>
</feature>
<feature type="compositionally biased region" description="Low complexity" evidence="1">
    <location>
        <begin position="387"/>
        <end position="413"/>
    </location>
</feature>
<keyword evidence="2" id="KW-1133">Transmembrane helix</keyword>
<accession>A0A1J1H1I4</accession>
<feature type="transmembrane region" description="Helical" evidence="2">
    <location>
        <begin position="724"/>
        <end position="746"/>
    </location>
</feature>
<feature type="compositionally biased region" description="Polar residues" evidence="1">
    <location>
        <begin position="414"/>
        <end position="452"/>
    </location>
</feature>
<feature type="non-terminal residue" evidence="3">
    <location>
        <position position="1018"/>
    </location>
</feature>
<dbReference type="RefSeq" id="XP_028529968.1">
    <property type="nucleotide sequence ID" value="XM_028673524.1"/>
</dbReference>
<dbReference type="OMA" id="MENNITH"/>
<dbReference type="OrthoDB" id="348930at2759"/>
<evidence type="ECO:0000313" key="3">
    <source>
        <dbReference type="EMBL" id="CRG97165.1"/>
    </source>
</evidence>
<keyword evidence="2" id="KW-0472">Membrane</keyword>
<feature type="compositionally biased region" description="Low complexity" evidence="1">
    <location>
        <begin position="612"/>
        <end position="627"/>
    </location>
</feature>
<dbReference type="VEuPathDB" id="PlasmoDB:PGAL8A_00474400"/>
<feature type="compositionally biased region" description="Low complexity" evidence="1">
    <location>
        <begin position="453"/>
        <end position="502"/>
    </location>
</feature>
<feature type="region of interest" description="Disordered" evidence="1">
    <location>
        <begin position="612"/>
        <end position="631"/>
    </location>
</feature>
<sequence>MKKKSTSKNARLLSQLEEISCMLNQKNATIESKANLTNDTIKLNTEIQSFMNDTRNELQFYLEDNNIKNDTEKCQKASSYINWRGMDYVNLLLNEKENYNISCVVEKWNEKQKSFETSIDEKTKSTCNATTFNYCSLLNKNNNCMRPYENNDLPVSTSLTYEQLNDDTYSTNKNQIIDDRWGKFNNITSDISHYYYRMYENNNSTLNCGKWSMYIYKRGKQFIKMAANELYEDAIYVNDTIRRWNEHSNQLQTTVLEETGNKCNMTTFIYQFKEQENSNNPYDLSWLISKKNHNQPNETAYNTTPLPHNLQPTTVTPNVLHNDTTTGSLDNNTTSVNNVNGNSSSENTLTSDTPETPVSIDQIEPETESTNSPENSTQSNSLTPNGTIHSNTNTITDTTSSSPSPEIVISPTTKTLSSNSTASSGTPTVTPLSGEISATTSNEYSNTTMKSFTSNITPSTTTTPPPTTASLPSSKTVISSISKPSPSDSPTSSSSSEITSFSENRSPTNISIPSTNKTVSPTTKPLFSHSPTSSDASTVTHFPVNESSKNITASSTVSTTYSTTIVESMENNITHSTTYTKSPETSSSPSETVTSVYNTSTNTIEPSTNRIASSATNTTSPTSDIISPTPPSYSLDNTSILTNTTAFFPTTNNNLPSNQTDSIQPQNLQNTHAPLKQVQQHILENNTGNVSLSSNTTVSNNFLTPSPSNNPTYVMPTVTPKSNLLIPMVSGGIFLLGIIFLLILLCKYTPIGSWLRNRKSKKKKARKKIKKITREPLLMDTKNTTNEPINSENYSFLHHEKEISLCDMSLKNRKDLKYKHVKKSKAPKGMYMENEKYLKYEHMKKSKPHEGMHMENENKCIREAVEVSKKHENEFILREKLNEDNPRNEIKDELTKNRLEENPVHVVRYIRKDTLNEEKANEINLQKEKSTCEIEMKNLGNKTSIKNDVCNWNSWLNIHMNALLEYKKEEWKLNKTEFFDICLEEIQKYGENSNLKDMGNNFVMKINEENSTDRIDKN</sequence>
<proteinExistence type="predicted"/>
<dbReference type="EMBL" id="CVMV01000089">
    <property type="protein sequence ID" value="CRG97165.1"/>
    <property type="molecule type" value="Genomic_DNA"/>
</dbReference>
<evidence type="ECO:0000256" key="2">
    <source>
        <dbReference type="SAM" id="Phobius"/>
    </source>
</evidence>
<comment type="caution">
    <text evidence="3">The sequence shown here is derived from an EMBL/GenBank/DDBJ whole genome shotgun (WGS) entry which is preliminary data.</text>
</comment>
<name>A0A1J1H1I4_PLAGA</name>
<evidence type="ECO:0000313" key="4">
    <source>
        <dbReference type="Proteomes" id="UP000220797"/>
    </source>
</evidence>
<gene>
    <name evidence="3" type="ORF">PGAL8A_00474400</name>
</gene>
<feature type="compositionally biased region" description="Polar residues" evidence="1">
    <location>
        <begin position="368"/>
        <end position="386"/>
    </location>
</feature>
<dbReference type="GeneID" id="39733277"/>
<dbReference type="AlphaFoldDB" id="A0A1J1H1I4"/>
<protein>
    <submittedName>
        <fullName evidence="3">Surface-associated interspersed protein (SURFIN)</fullName>
    </submittedName>
</protein>
<feature type="compositionally biased region" description="Polar residues" evidence="1">
    <location>
        <begin position="295"/>
        <end position="330"/>
    </location>
</feature>
<organism evidence="3 4">
    <name type="scientific">Plasmodium gallinaceum</name>
    <dbReference type="NCBI Taxonomy" id="5849"/>
    <lineage>
        <taxon>Eukaryota</taxon>
        <taxon>Sar</taxon>
        <taxon>Alveolata</taxon>
        <taxon>Apicomplexa</taxon>
        <taxon>Aconoidasida</taxon>
        <taxon>Haemosporida</taxon>
        <taxon>Plasmodiidae</taxon>
        <taxon>Plasmodium</taxon>
        <taxon>Plasmodium (Haemamoeba)</taxon>
    </lineage>
</organism>
<feature type="compositionally biased region" description="Low complexity" evidence="1">
    <location>
        <begin position="331"/>
        <end position="348"/>
    </location>
</feature>
<keyword evidence="4" id="KW-1185">Reference proteome</keyword>
<dbReference type="Proteomes" id="UP000220797">
    <property type="component" value="Unassembled WGS sequence"/>
</dbReference>
<evidence type="ECO:0000256" key="1">
    <source>
        <dbReference type="SAM" id="MobiDB-lite"/>
    </source>
</evidence>
<reference evidence="3" key="1">
    <citation type="submission" date="2015-04" db="EMBL/GenBank/DDBJ databases">
        <authorList>
            <consortium name="Pathogen Informatics"/>
        </authorList>
    </citation>
    <scope>NUCLEOTIDE SEQUENCE [LARGE SCALE GENOMIC DNA]</scope>
    <source>
        <strain evidence="3">8A</strain>
    </source>
</reference>